<dbReference type="AlphaFoldDB" id="A0A0R2P9E9"/>
<dbReference type="EMBL" id="LIAX01000035">
    <property type="protein sequence ID" value="KRO33467.1"/>
    <property type="molecule type" value="Genomic_DNA"/>
</dbReference>
<name>A0A0R2P9E9_9ACTN</name>
<gene>
    <name evidence="1" type="ORF">ABR65_01780</name>
</gene>
<sequence>MRRSSSLFIALALILSGGPVLAHYPVYLTSANKNISKSPILLDGTISFAVYADFNKAKDKRSVRFALKEGDDLNVEYLIVDAAPSNRLKSSQLPSIAITTPSGKKIVMKINERSPFYEPYGKKNYFFLSRISQSAEAGIYSIIATAKTKSSAVIAIGRTEIRGEYLEVGSSAGECPRTLKSEEMISEARVSQLISMSELEAEVCAAANSWIYRIGERDGEGFMLTKDYRTNRVTVSIESDFITKVSVG</sequence>
<organism evidence="1 2">
    <name type="scientific">Actinobacteria bacterium BACL2 MAG-121220-bin52</name>
    <dbReference type="NCBI Taxonomy" id="1655573"/>
    <lineage>
        <taxon>Bacteria</taxon>
        <taxon>Bacillati</taxon>
        <taxon>Actinomycetota</taxon>
        <taxon>Actinomycetes</taxon>
        <taxon>Actinomycetes incertae sedis</taxon>
        <taxon>ac1 cluster</taxon>
    </lineage>
</organism>
<accession>A0A0R2P9E9</accession>
<comment type="caution">
    <text evidence="1">The sequence shown here is derived from an EMBL/GenBank/DDBJ whole genome shotgun (WGS) entry which is preliminary data.</text>
</comment>
<protein>
    <submittedName>
        <fullName evidence="1">Uncharacterized protein</fullName>
    </submittedName>
</protein>
<proteinExistence type="predicted"/>
<dbReference type="Proteomes" id="UP000054017">
    <property type="component" value="Unassembled WGS sequence"/>
</dbReference>
<reference evidence="1 2" key="1">
    <citation type="submission" date="2015-10" db="EMBL/GenBank/DDBJ databases">
        <title>Metagenome-Assembled Genomes uncover a global brackish microbiome.</title>
        <authorList>
            <person name="Hugerth L.W."/>
            <person name="Larsson J."/>
            <person name="Alneberg J."/>
            <person name="Lindh M.V."/>
            <person name="Legrand C."/>
            <person name="Pinhassi J."/>
            <person name="Andersson A.F."/>
        </authorList>
    </citation>
    <scope>NUCLEOTIDE SEQUENCE [LARGE SCALE GENOMIC DNA]</scope>
    <source>
        <strain evidence="1">BACL2 MAG-121220-bin52</strain>
    </source>
</reference>
<evidence type="ECO:0000313" key="1">
    <source>
        <dbReference type="EMBL" id="KRO33467.1"/>
    </source>
</evidence>
<evidence type="ECO:0000313" key="2">
    <source>
        <dbReference type="Proteomes" id="UP000054017"/>
    </source>
</evidence>